<reference evidence="3 4" key="1">
    <citation type="submission" date="2018-06" db="EMBL/GenBank/DDBJ databases">
        <title>Genome Sequence of the Brown Rot Fungal Pathogen Monilinia fructigena.</title>
        <authorList>
            <person name="Landi L."/>
            <person name="De Miccolis Angelini R.M."/>
            <person name="Pollastro S."/>
            <person name="Abate D."/>
            <person name="Faretra F."/>
            <person name="Romanazzi G."/>
        </authorList>
    </citation>
    <scope>NUCLEOTIDE SEQUENCE [LARGE SCALE GENOMIC DNA]</scope>
    <source>
        <strain evidence="3 4">Mfrg269</strain>
    </source>
</reference>
<dbReference type="InterPro" id="IPR005135">
    <property type="entry name" value="Endo/exonuclease/phosphatase"/>
</dbReference>
<keyword evidence="4" id="KW-1185">Reference proteome</keyword>
<comment type="caution">
    <text evidence="3">The sequence shown here is derived from an EMBL/GenBank/DDBJ whole genome shotgun (WGS) entry which is preliminary data.</text>
</comment>
<feature type="compositionally biased region" description="Polar residues" evidence="1">
    <location>
        <begin position="412"/>
        <end position="422"/>
    </location>
</feature>
<feature type="region of interest" description="Disordered" evidence="1">
    <location>
        <begin position="162"/>
        <end position="208"/>
    </location>
</feature>
<dbReference type="GO" id="GO:0003824">
    <property type="term" value="F:catalytic activity"/>
    <property type="evidence" value="ECO:0007669"/>
    <property type="project" value="InterPro"/>
</dbReference>
<proteinExistence type="predicted"/>
<feature type="region of interest" description="Disordered" evidence="1">
    <location>
        <begin position="412"/>
        <end position="437"/>
    </location>
</feature>
<dbReference type="InterPro" id="IPR036691">
    <property type="entry name" value="Endo/exonu/phosph_ase_sf"/>
</dbReference>
<dbReference type="Pfam" id="PF14529">
    <property type="entry name" value="Exo_endo_phos_2"/>
    <property type="match status" value="1"/>
</dbReference>
<protein>
    <recommendedName>
        <fullName evidence="2">Endonuclease/exonuclease/phosphatase domain-containing protein</fullName>
    </recommendedName>
</protein>
<accession>A0A395IJR2</accession>
<feature type="compositionally biased region" description="Basic and acidic residues" evidence="1">
    <location>
        <begin position="192"/>
        <end position="205"/>
    </location>
</feature>
<dbReference type="EMBL" id="QKRW01000074">
    <property type="protein sequence ID" value="RAL58639.1"/>
    <property type="molecule type" value="Genomic_DNA"/>
</dbReference>
<dbReference type="AlphaFoldDB" id="A0A395IJR2"/>
<feature type="domain" description="Endonuclease/exonuclease/phosphatase" evidence="2">
    <location>
        <begin position="711"/>
        <end position="794"/>
    </location>
</feature>
<evidence type="ECO:0000256" key="1">
    <source>
        <dbReference type="SAM" id="MobiDB-lite"/>
    </source>
</evidence>
<organism evidence="3 4">
    <name type="scientific">Monilinia fructigena</name>
    <dbReference type="NCBI Taxonomy" id="38457"/>
    <lineage>
        <taxon>Eukaryota</taxon>
        <taxon>Fungi</taxon>
        <taxon>Dikarya</taxon>
        <taxon>Ascomycota</taxon>
        <taxon>Pezizomycotina</taxon>
        <taxon>Leotiomycetes</taxon>
        <taxon>Helotiales</taxon>
        <taxon>Sclerotiniaceae</taxon>
        <taxon>Monilinia</taxon>
    </lineage>
</organism>
<gene>
    <name evidence="3" type="ORF">DID88_003559</name>
</gene>
<feature type="compositionally biased region" description="Acidic residues" evidence="1">
    <location>
        <begin position="165"/>
        <end position="182"/>
    </location>
</feature>
<evidence type="ECO:0000313" key="3">
    <source>
        <dbReference type="EMBL" id="RAL58639.1"/>
    </source>
</evidence>
<evidence type="ECO:0000313" key="4">
    <source>
        <dbReference type="Proteomes" id="UP000249056"/>
    </source>
</evidence>
<name>A0A395IJR2_9HELO</name>
<dbReference type="SUPFAM" id="SSF56219">
    <property type="entry name" value="DNase I-like"/>
    <property type="match status" value="1"/>
</dbReference>
<dbReference type="Gene3D" id="3.60.10.10">
    <property type="entry name" value="Endonuclease/exonuclease/phosphatase"/>
    <property type="match status" value="1"/>
</dbReference>
<evidence type="ECO:0000259" key="2">
    <source>
        <dbReference type="Pfam" id="PF14529"/>
    </source>
</evidence>
<dbReference type="Proteomes" id="UP000249056">
    <property type="component" value="Unassembled WGS sequence"/>
</dbReference>
<sequence length="1034" mass="116318">MATHSPTQFSMATAVYNKLEEGDQVDYCDDWYETVLTYDVITREIDKKDFSRYIKYKRKVYAEEDICDDDLAEVFHEDFKLFTKNEFATVHQLDARQLRKTLRIKGLNITMSGADAQSGLYEQAQRTNSVPWTMEQAKEIMKGDDFNTIKFSSKKIEKMIKDGNERDDDNPPDDDDDPDDEDGRGGRNSRGNRRERSNDGKDRKNSPYVPNALLNLQKFYSPDEKYEGDDDNFDYKLSIFYEIARRAELPTEQFYQAFPMMMLKGSALSFYHSSRDDLPDTFKSLCEYMKQEFEGVQYERNMLAQWNAITLTTVRKSNKDKTLGESFNIMAKELRSLQMRLQKEMRDPIHMHNKLMLACQGVPACDFACFNPAKDVPGFIQQLKQAIATWEKSHKTEDSTFFVDRRFRNNDSNYTSRGSKNAGSARRKDVDQPSILHRNKKSINRNGEIDLVLEAITALKSVMISGWWRLRERKRIRIGTKKMATFFSGLDIEDQKEEDSFFTSSGPVDGRKVVEKLATCALQHALFGEKAYGKADGKAFEEAFHTSEKYSDKEFFGICIDTGAARRSTVGNGQFKAWQKVSDAVIDTSRAGAANVKFGKGEGETSIGSVNVSMPFGAQSLGRSGEDRATARANGLKIAWANEPSVYPGTKTQNHPAYECYAPVDSWEQTLLPEREAERPRAMSYTRKAANLITQQRRNGDDRDIVWLEHTSPPNFLIGGDFNAKHDMFEPGVGSSNQGASLAAWSLSSGADFIGEPGEPTHRAGHTIDLTFSNIPFAETTVRHDLDCGSDHFTLVTLLPGRGQGADGNAGYRVTEANLPRFAHAINSGISHLPQPADVLDTRDLDDIAALLTTLFQNAIKAVGKRPQGTAKSAPWWTPACAELHAGYASARRRAAPEQERKRRDMLSTIRNAKRDYWRRVIDSAADDADLYKVVGWHKLAPSLKAPPLIVNGVSIESTKEKAEALLEKVLHRYDDSDDLEYDPLEAEGRRPILPWTTAISLEEVEKSVIGVSSTSPGADRVYCTTTKGLLAAY</sequence>